<protein>
    <submittedName>
        <fullName evidence="1">Uncharacterized protein</fullName>
    </submittedName>
</protein>
<dbReference type="Proteomes" id="UP000028990">
    <property type="component" value="Unassembled WGS sequence"/>
</dbReference>
<sequence length="117" mass="13145">MGKEIRTETHHVKVQDPNDDCNCTVSLKGTNELNENILNSEHEDVQLIIPRVRDSATSRTLTSKADIQDVLLPSVDFCDKGTRKIEIRLGGCHVLRGISRKENAYRFTPKGQEAKEA</sequence>
<evidence type="ECO:0000313" key="2">
    <source>
        <dbReference type="Proteomes" id="UP000028990"/>
    </source>
</evidence>
<organism evidence="1 2">
    <name type="scientific">Fukomys damarensis</name>
    <name type="common">Damaraland mole rat</name>
    <name type="synonym">Cryptomys damarensis</name>
    <dbReference type="NCBI Taxonomy" id="885580"/>
    <lineage>
        <taxon>Eukaryota</taxon>
        <taxon>Metazoa</taxon>
        <taxon>Chordata</taxon>
        <taxon>Craniata</taxon>
        <taxon>Vertebrata</taxon>
        <taxon>Euteleostomi</taxon>
        <taxon>Mammalia</taxon>
        <taxon>Eutheria</taxon>
        <taxon>Euarchontoglires</taxon>
        <taxon>Glires</taxon>
        <taxon>Rodentia</taxon>
        <taxon>Hystricomorpha</taxon>
        <taxon>Bathyergidae</taxon>
        <taxon>Fukomys</taxon>
    </lineage>
</organism>
<gene>
    <name evidence="1" type="ORF">H920_01521</name>
</gene>
<reference evidence="1 2" key="1">
    <citation type="submission" date="2013-11" db="EMBL/GenBank/DDBJ databases">
        <title>The Damaraland mole rat (Fukomys damarensis) genome and evolution of African mole rats.</title>
        <authorList>
            <person name="Gladyshev V.N."/>
            <person name="Fang X."/>
        </authorList>
    </citation>
    <scope>NUCLEOTIDE SEQUENCE [LARGE SCALE GENOMIC DNA]</scope>
    <source>
        <tissue evidence="1">Liver</tissue>
    </source>
</reference>
<name>A0A091E3A4_FUKDA</name>
<dbReference type="EMBL" id="KN121127">
    <property type="protein sequence ID" value="KFO37045.1"/>
    <property type="molecule type" value="Genomic_DNA"/>
</dbReference>
<evidence type="ECO:0000313" key="1">
    <source>
        <dbReference type="EMBL" id="KFO37045.1"/>
    </source>
</evidence>
<dbReference type="AlphaFoldDB" id="A0A091E3A4"/>
<proteinExistence type="predicted"/>
<accession>A0A091E3A4</accession>
<keyword evidence="2" id="KW-1185">Reference proteome</keyword>